<evidence type="ECO:0000256" key="1">
    <source>
        <dbReference type="SAM" id="MobiDB-lite"/>
    </source>
</evidence>
<reference evidence="4 5" key="1">
    <citation type="journal article" date="2019" name="Emerg. Microbes Infect.">
        <title>Comprehensive subspecies identification of 175 nontuberculous mycobacteria species based on 7547 genomic profiles.</title>
        <authorList>
            <person name="Matsumoto Y."/>
            <person name="Kinjo T."/>
            <person name="Motooka D."/>
            <person name="Nabeya D."/>
            <person name="Jung N."/>
            <person name="Uechi K."/>
            <person name="Horii T."/>
            <person name="Iida T."/>
            <person name="Fujita J."/>
            <person name="Nakamura S."/>
        </authorList>
    </citation>
    <scope>NUCLEOTIDE SEQUENCE [LARGE SCALE GENOMIC DNA]</scope>
    <source>
        <strain evidence="4 5">JCM 17899</strain>
    </source>
</reference>
<sequence length="182" mass="18598">MTGYPGGYPPPAGPEGQQPPQEPFSQQPFQQPPQGYNGYPYGPGGYGYGYGGPPPPAAPRNGLGITALILGIVGLLAFWSVIGGVLFGAAAVIVGIVARNRAKRGEATNGGVAIAGIALGALAVVVSIAFIAVWVGLFEEVGGTDYLDCVQRAGSDEQALDGCIQRLTDRVNDEVGTTAPTR</sequence>
<protein>
    <recommendedName>
        <fullName evidence="3">DUF4190 domain-containing protein</fullName>
    </recommendedName>
</protein>
<feature type="domain" description="DUF4190" evidence="3">
    <location>
        <begin position="63"/>
        <end position="129"/>
    </location>
</feature>
<keyword evidence="5" id="KW-1185">Reference proteome</keyword>
<feature type="region of interest" description="Disordered" evidence="1">
    <location>
        <begin position="1"/>
        <end position="33"/>
    </location>
</feature>
<gene>
    <name evidence="4" type="ORF">MSEDJ_39190</name>
</gene>
<dbReference type="KEGG" id="msei:MSEDJ_39190"/>
<dbReference type="Proteomes" id="UP000467193">
    <property type="component" value="Chromosome"/>
</dbReference>
<dbReference type="InterPro" id="IPR025241">
    <property type="entry name" value="DUF4190"/>
</dbReference>
<dbReference type="RefSeq" id="WP_163798893.1">
    <property type="nucleotide sequence ID" value="NZ_AP022588.1"/>
</dbReference>
<accession>A0A7I7QU11</accession>
<dbReference type="AlphaFoldDB" id="A0A7I7QU11"/>
<name>A0A7I7QU11_9MYCO</name>
<keyword evidence="2" id="KW-1133">Transmembrane helix</keyword>
<evidence type="ECO:0000313" key="5">
    <source>
        <dbReference type="Proteomes" id="UP000467193"/>
    </source>
</evidence>
<keyword evidence="2" id="KW-0472">Membrane</keyword>
<dbReference type="EMBL" id="AP022588">
    <property type="protein sequence ID" value="BBY29823.1"/>
    <property type="molecule type" value="Genomic_DNA"/>
</dbReference>
<feature type="compositionally biased region" description="Low complexity" evidence="1">
    <location>
        <begin position="14"/>
        <end position="33"/>
    </location>
</feature>
<feature type="transmembrane region" description="Helical" evidence="2">
    <location>
        <begin position="65"/>
        <end position="98"/>
    </location>
</feature>
<keyword evidence="2" id="KW-0812">Transmembrane</keyword>
<evidence type="ECO:0000256" key="2">
    <source>
        <dbReference type="SAM" id="Phobius"/>
    </source>
</evidence>
<dbReference type="Pfam" id="PF13828">
    <property type="entry name" value="DUF4190"/>
    <property type="match status" value="1"/>
</dbReference>
<evidence type="ECO:0000259" key="3">
    <source>
        <dbReference type="Pfam" id="PF13828"/>
    </source>
</evidence>
<proteinExistence type="predicted"/>
<evidence type="ECO:0000313" key="4">
    <source>
        <dbReference type="EMBL" id="BBY29823.1"/>
    </source>
</evidence>
<feature type="transmembrane region" description="Helical" evidence="2">
    <location>
        <begin position="110"/>
        <end position="137"/>
    </location>
</feature>
<organism evidence="4 5">
    <name type="scientific">Mycolicibacterium sediminis</name>
    <dbReference type="NCBI Taxonomy" id="1286180"/>
    <lineage>
        <taxon>Bacteria</taxon>
        <taxon>Bacillati</taxon>
        <taxon>Actinomycetota</taxon>
        <taxon>Actinomycetes</taxon>
        <taxon>Mycobacteriales</taxon>
        <taxon>Mycobacteriaceae</taxon>
        <taxon>Mycolicibacterium</taxon>
    </lineage>
</organism>